<comment type="caution">
    <text evidence="6">The sequence shown here is derived from an EMBL/GenBank/DDBJ whole genome shotgun (WGS) entry which is preliminary data.</text>
</comment>
<dbReference type="Gene3D" id="1.50.10.10">
    <property type="match status" value="1"/>
</dbReference>
<dbReference type="InterPro" id="IPR008902">
    <property type="entry name" value="Rhamnosid_concanavalin"/>
</dbReference>
<evidence type="ECO:0000259" key="4">
    <source>
        <dbReference type="Pfam" id="PF08531"/>
    </source>
</evidence>
<feature type="domain" description="Alpha-L-rhamnosidase concanavalin-like" evidence="3">
    <location>
        <begin position="221"/>
        <end position="301"/>
    </location>
</feature>
<evidence type="ECO:0000256" key="2">
    <source>
        <dbReference type="ARBA" id="ARBA00012652"/>
    </source>
</evidence>
<dbReference type="SUPFAM" id="SSF48208">
    <property type="entry name" value="Six-hairpin glycosidases"/>
    <property type="match status" value="1"/>
</dbReference>
<feature type="domain" description="Alpha-L-rhamnosidase six-hairpin glycosidase" evidence="5">
    <location>
        <begin position="325"/>
        <end position="657"/>
    </location>
</feature>
<gene>
    <name evidence="6" type="ORF">K340107D12_46910</name>
</gene>
<dbReference type="RefSeq" id="WP_227211598.1">
    <property type="nucleotide sequence ID" value="NZ_BAABZQ010000001.1"/>
</dbReference>
<dbReference type="Pfam" id="PF05592">
    <property type="entry name" value="Bac_rhamnosid"/>
    <property type="match status" value="1"/>
</dbReference>
<comment type="catalytic activity">
    <reaction evidence="1">
        <text>Hydrolysis of terminal non-reducing alpha-L-rhamnose residues in alpha-L-rhamnosides.</text>
        <dbReference type="EC" id="3.2.1.40"/>
    </reaction>
</comment>
<evidence type="ECO:0000313" key="7">
    <source>
        <dbReference type="Proteomes" id="UP001600941"/>
    </source>
</evidence>
<dbReference type="Proteomes" id="UP001600941">
    <property type="component" value="Unassembled WGS sequence"/>
</dbReference>
<organism evidence="6 7">
    <name type="scientific">Blautia parvula</name>
    <dbReference type="NCBI Taxonomy" id="2877527"/>
    <lineage>
        <taxon>Bacteria</taxon>
        <taxon>Bacillati</taxon>
        <taxon>Bacillota</taxon>
        <taxon>Clostridia</taxon>
        <taxon>Lachnospirales</taxon>
        <taxon>Lachnospiraceae</taxon>
        <taxon>Blautia</taxon>
    </lineage>
</organism>
<dbReference type="PANTHER" id="PTHR33307:SF6">
    <property type="entry name" value="ALPHA-RHAMNOSIDASE (EUROFUNG)-RELATED"/>
    <property type="match status" value="1"/>
</dbReference>
<dbReference type="InterPro" id="IPR016007">
    <property type="entry name" value="Alpha_rhamnosid"/>
</dbReference>
<evidence type="ECO:0000256" key="1">
    <source>
        <dbReference type="ARBA" id="ARBA00001445"/>
    </source>
</evidence>
<feature type="domain" description="Bacterial alpha-L-rhamnosidase N-terminal" evidence="4">
    <location>
        <begin position="59"/>
        <end position="206"/>
    </location>
</feature>
<proteinExistence type="predicted"/>
<sequence>MTKFEPVWLTIPLFDGIKPEKPYHKEHQKRTMQVFPVQNLHVLARSDVETEGNGEKYLLRISADDYYKLWVNGRFAGQGPAPAWPEKYYYNEIDITEFLHPGKNVLAVHLYYQGLINRVWNSGDGRFALTAQLICRSSEECLPLSWKYKISEAYTGETTGYETQFLENFDSRRWDADWNLAGFDDSRWEPMIKAEWADYTCVRQPTKMLAVYERAPETVKKEEGCWYVDIGREITGSLRIKASGPPGAEVEILCGEELRKDGSVRCDMRCGCTYREIWTLDGGICELEPYDYKGFRYAEIRFGSSVKILEIRALIRHYPMEDSLCTLRTTEEKLAGIFSLCRNTVKYGTQEAYLDCPTREKGQYLGDAVVTSRSQVWLTGKTEMLRKCIDQFALTKDICPGLMAVAPGAFMQEIADFSLLWSQLLLTDYAFTGDKGFLRKYYDTARGVVNYFSVYEDESGLLDRVSEKWNLVDWPENLRDGYDFTLSRPVVAKGCHNVINALYAGAVRALTEIERILGIPASCSFEKIRAAYIDAFYRPDRKLFADSKQSGHCSLHSNLYALYFGLVPGEAADRVADFLEEKGFCCGVMPSYFVLKALADAGRYESVYRLLVNEGEHGWVNMLREGASACFEAWGKEQKWNTSLCHPWATAPVSILIEELAGIHPDPGEHNGYRLEPHIPDSIKEFCLTVPFGGKQLKVIKEDGRIALYQQESCGSFFHSAIDTRDM</sequence>
<evidence type="ECO:0000313" key="6">
    <source>
        <dbReference type="EMBL" id="GAA6501875.1"/>
    </source>
</evidence>
<dbReference type="InterPro" id="IPR035396">
    <property type="entry name" value="Bac_rhamnosid6H"/>
</dbReference>
<name>A0ABQ0BZD1_9FIRM</name>
<dbReference type="Pfam" id="PF17389">
    <property type="entry name" value="Bac_rhamnosid6H"/>
    <property type="match status" value="1"/>
</dbReference>
<dbReference type="Pfam" id="PF08531">
    <property type="entry name" value="Bac_rhamnosid_N"/>
    <property type="match status" value="1"/>
</dbReference>
<evidence type="ECO:0000259" key="5">
    <source>
        <dbReference type="Pfam" id="PF17389"/>
    </source>
</evidence>
<dbReference type="InterPro" id="IPR012341">
    <property type="entry name" value="6hp_glycosidase-like_sf"/>
</dbReference>
<reference evidence="6 7" key="1">
    <citation type="submission" date="2024-04" db="EMBL/GenBank/DDBJ databases">
        <title>Defined microbial consortia suppress multidrug-resistant proinflammatory Enterobacteriaceae via ecological control.</title>
        <authorList>
            <person name="Furuichi M."/>
            <person name="Kawaguchi T."/>
            <person name="Pust M."/>
            <person name="Yasuma K."/>
            <person name="Plichta D."/>
            <person name="Hasegawa N."/>
            <person name="Ohya T."/>
            <person name="Bhattarai S."/>
            <person name="Sasajima S."/>
            <person name="Aoto Y."/>
            <person name="Tuganbaev T."/>
            <person name="Yaginuma M."/>
            <person name="Ueda M."/>
            <person name="Okahashi N."/>
            <person name="Amafuji K."/>
            <person name="Kiridooshi Y."/>
            <person name="Sugita K."/>
            <person name="Strazar M."/>
            <person name="Skelly A."/>
            <person name="Suda W."/>
            <person name="Hattori M."/>
            <person name="Nakamoto N."/>
            <person name="Caballero S."/>
            <person name="Norman J."/>
            <person name="Olle B."/>
            <person name="Tanoue T."/>
            <person name="Arita M."/>
            <person name="Bucci V."/>
            <person name="Atarashi K."/>
            <person name="Xavier R."/>
            <person name="Honda K."/>
        </authorList>
    </citation>
    <scope>NUCLEOTIDE SEQUENCE [LARGE SCALE GENOMIC DNA]</scope>
    <source>
        <strain evidence="7">k34-0107-D12</strain>
    </source>
</reference>
<dbReference type="PANTHER" id="PTHR33307">
    <property type="entry name" value="ALPHA-RHAMNOSIDASE (EUROFUNG)"/>
    <property type="match status" value="1"/>
</dbReference>
<dbReference type="InterPro" id="IPR008979">
    <property type="entry name" value="Galactose-bd-like_sf"/>
</dbReference>
<dbReference type="EMBL" id="BAABZQ010000001">
    <property type="protein sequence ID" value="GAA6501875.1"/>
    <property type="molecule type" value="Genomic_DNA"/>
</dbReference>
<accession>A0ABQ0BZD1</accession>
<keyword evidence="7" id="KW-1185">Reference proteome</keyword>
<dbReference type="Gene3D" id="2.60.420.10">
    <property type="entry name" value="Maltose phosphorylase, domain 3"/>
    <property type="match status" value="1"/>
</dbReference>
<dbReference type="Gene3D" id="2.60.120.260">
    <property type="entry name" value="Galactose-binding domain-like"/>
    <property type="match status" value="2"/>
</dbReference>
<dbReference type="InterPro" id="IPR008928">
    <property type="entry name" value="6-hairpin_glycosidase_sf"/>
</dbReference>
<dbReference type="SUPFAM" id="SSF49785">
    <property type="entry name" value="Galactose-binding domain-like"/>
    <property type="match status" value="1"/>
</dbReference>
<dbReference type="InterPro" id="IPR013737">
    <property type="entry name" value="Bac_rhamnosid_N"/>
</dbReference>
<evidence type="ECO:0000259" key="3">
    <source>
        <dbReference type="Pfam" id="PF05592"/>
    </source>
</evidence>
<protein>
    <recommendedName>
        <fullName evidence="2">alpha-L-rhamnosidase</fullName>
        <ecNumber evidence="2">3.2.1.40</ecNumber>
    </recommendedName>
</protein>
<dbReference type="EC" id="3.2.1.40" evidence="2"/>